<keyword evidence="7" id="KW-1185">Reference proteome</keyword>
<organism evidence="6 7">
    <name type="scientific">Streptomyces stramineus</name>
    <dbReference type="NCBI Taxonomy" id="173861"/>
    <lineage>
        <taxon>Bacteria</taxon>
        <taxon>Bacillati</taxon>
        <taxon>Actinomycetota</taxon>
        <taxon>Actinomycetes</taxon>
        <taxon>Kitasatosporales</taxon>
        <taxon>Streptomycetaceae</taxon>
        <taxon>Streptomyces</taxon>
    </lineage>
</organism>
<evidence type="ECO:0000256" key="2">
    <source>
        <dbReference type="ARBA" id="ARBA00022801"/>
    </source>
</evidence>
<keyword evidence="4" id="KW-0732">Signal</keyword>
<sequence length="281" mass="29242">MNRARSSAFRLGRGLLAAALALGAMAPADREHPGARTAPAAVRAPAGPVDRLFGQEVRRIPTSRRVVALTFNAAWDDGGVAEVLTVLRERRAPATFFPTGDFAERHPRALRAMAARHGLGNHSHSHPLFDGLPRARVAEEVTRADRAIRAAAGAVPLPFFRFPFSATTPAGIAQVNDLGFADIEFTTDTNGYLGPAGGMTVAKAVTRALAGLAPGHIVQMHVGSPGGGPVLDARALPAIIDAVRARGYRIVDLRTLLGPAPGAPRSTGPGKARAPRGNGPG</sequence>
<dbReference type="Proteomes" id="UP001499895">
    <property type="component" value="Unassembled WGS sequence"/>
</dbReference>
<dbReference type="PANTHER" id="PTHR10587">
    <property type="entry name" value="GLYCOSYL TRANSFERASE-RELATED"/>
    <property type="match status" value="1"/>
</dbReference>
<keyword evidence="1" id="KW-0479">Metal-binding</keyword>
<dbReference type="InterPro" id="IPR050248">
    <property type="entry name" value="Polysacc_deacetylase_ArnD"/>
</dbReference>
<feature type="signal peptide" evidence="4">
    <location>
        <begin position="1"/>
        <end position="26"/>
    </location>
</feature>
<dbReference type="Gene3D" id="3.20.20.370">
    <property type="entry name" value="Glycoside hydrolase/deacetylase"/>
    <property type="match status" value="1"/>
</dbReference>
<evidence type="ECO:0000256" key="4">
    <source>
        <dbReference type="SAM" id="SignalP"/>
    </source>
</evidence>
<dbReference type="Pfam" id="PF01522">
    <property type="entry name" value="Polysacc_deac_1"/>
    <property type="match status" value="1"/>
</dbReference>
<feature type="chain" id="PRO_5045861803" description="NodB homology domain-containing protein" evidence="4">
    <location>
        <begin position="27"/>
        <end position="281"/>
    </location>
</feature>
<proteinExistence type="predicted"/>
<dbReference type="CDD" id="cd10917">
    <property type="entry name" value="CE4_NodB_like_6s_7s"/>
    <property type="match status" value="1"/>
</dbReference>
<dbReference type="EMBL" id="BAAAHB010000114">
    <property type="protein sequence ID" value="GAA0490101.1"/>
    <property type="molecule type" value="Genomic_DNA"/>
</dbReference>
<evidence type="ECO:0000259" key="5">
    <source>
        <dbReference type="PROSITE" id="PS51677"/>
    </source>
</evidence>
<dbReference type="RefSeq" id="WP_344096577.1">
    <property type="nucleotide sequence ID" value="NZ_BAAAHB010000114.1"/>
</dbReference>
<dbReference type="InterPro" id="IPR011330">
    <property type="entry name" value="Glyco_hydro/deAcase_b/a-brl"/>
</dbReference>
<accession>A0ABN1B4J2</accession>
<name>A0ABN1B4J2_9ACTN</name>
<dbReference type="InterPro" id="IPR002509">
    <property type="entry name" value="NODB_dom"/>
</dbReference>
<protein>
    <recommendedName>
        <fullName evidence="5">NodB homology domain-containing protein</fullName>
    </recommendedName>
</protein>
<evidence type="ECO:0000313" key="7">
    <source>
        <dbReference type="Proteomes" id="UP001499895"/>
    </source>
</evidence>
<feature type="region of interest" description="Disordered" evidence="3">
    <location>
        <begin position="259"/>
        <end position="281"/>
    </location>
</feature>
<evidence type="ECO:0000313" key="6">
    <source>
        <dbReference type="EMBL" id="GAA0490101.1"/>
    </source>
</evidence>
<evidence type="ECO:0000256" key="3">
    <source>
        <dbReference type="SAM" id="MobiDB-lite"/>
    </source>
</evidence>
<comment type="caution">
    <text evidence="6">The sequence shown here is derived from an EMBL/GenBank/DDBJ whole genome shotgun (WGS) entry which is preliminary data.</text>
</comment>
<feature type="domain" description="NodB homology" evidence="5">
    <location>
        <begin position="65"/>
        <end position="251"/>
    </location>
</feature>
<gene>
    <name evidence="6" type="ORF">GCM10009544_58870</name>
</gene>
<dbReference type="PROSITE" id="PS51677">
    <property type="entry name" value="NODB"/>
    <property type="match status" value="1"/>
</dbReference>
<keyword evidence="2" id="KW-0378">Hydrolase</keyword>
<evidence type="ECO:0000256" key="1">
    <source>
        <dbReference type="ARBA" id="ARBA00022723"/>
    </source>
</evidence>
<reference evidence="6 7" key="1">
    <citation type="journal article" date="2019" name="Int. J. Syst. Evol. Microbiol.">
        <title>The Global Catalogue of Microorganisms (GCM) 10K type strain sequencing project: providing services to taxonomists for standard genome sequencing and annotation.</title>
        <authorList>
            <consortium name="The Broad Institute Genomics Platform"/>
            <consortium name="The Broad Institute Genome Sequencing Center for Infectious Disease"/>
            <person name="Wu L."/>
            <person name="Ma J."/>
        </authorList>
    </citation>
    <scope>NUCLEOTIDE SEQUENCE [LARGE SCALE GENOMIC DNA]</scope>
    <source>
        <strain evidence="6 7">JCM 10649</strain>
    </source>
</reference>
<dbReference type="PANTHER" id="PTHR10587:SF133">
    <property type="entry name" value="CHITIN DEACETYLASE 1-RELATED"/>
    <property type="match status" value="1"/>
</dbReference>
<dbReference type="SUPFAM" id="SSF88713">
    <property type="entry name" value="Glycoside hydrolase/deacetylase"/>
    <property type="match status" value="1"/>
</dbReference>